<evidence type="ECO:0000313" key="3">
    <source>
        <dbReference type="Proteomes" id="UP000886741"/>
    </source>
</evidence>
<reference evidence="2" key="1">
    <citation type="submission" date="2020-10" db="EMBL/GenBank/DDBJ databases">
        <authorList>
            <person name="Gilroy R."/>
        </authorList>
    </citation>
    <scope>NUCLEOTIDE SEQUENCE</scope>
    <source>
        <strain evidence="2">ChiBcec16-1751</strain>
    </source>
</reference>
<sequence>MIQEILNRIAGQLQLSQPLQQELQTLFRGFPTDCDRGVHLLRKQAGQVLIYLDDPADSVFLLLRGTVSCMTPMANGAQYRYAQFAPLFFLGEFEAFSACPVYRSTVVCNSACAFLLLPRETYLYWMQHDVQSLYARTCAITTSLGAQARMERERLFCTGLQRLAVHLLTNGRQEPGEPTQYTLRQTLQGIADSIGSSVKTVQRGLTQLVQYGAICRERNRVCFNAEQYAMLLALAFPDEAATEESTRCPIKTESMDKGVCRHE</sequence>
<dbReference type="InterPro" id="IPR018490">
    <property type="entry name" value="cNMP-bd_dom_sf"/>
</dbReference>
<dbReference type="InterPro" id="IPR036388">
    <property type="entry name" value="WH-like_DNA-bd_sf"/>
</dbReference>
<dbReference type="SUPFAM" id="SSF51206">
    <property type="entry name" value="cAMP-binding domain-like"/>
    <property type="match status" value="1"/>
</dbReference>
<dbReference type="Gene3D" id="1.10.10.10">
    <property type="entry name" value="Winged helix-like DNA-binding domain superfamily/Winged helix DNA-binding domain"/>
    <property type="match status" value="1"/>
</dbReference>
<dbReference type="InterPro" id="IPR036390">
    <property type="entry name" value="WH_DNA-bd_sf"/>
</dbReference>
<name>A0A9D1F993_9FIRM</name>
<evidence type="ECO:0000313" key="2">
    <source>
        <dbReference type="EMBL" id="HIS64455.1"/>
    </source>
</evidence>
<accession>A0A9D1F993</accession>
<dbReference type="EMBL" id="DVJJ01000058">
    <property type="protein sequence ID" value="HIS64455.1"/>
    <property type="molecule type" value="Genomic_DNA"/>
</dbReference>
<dbReference type="InterPro" id="IPR000595">
    <property type="entry name" value="cNMP-bd_dom"/>
</dbReference>
<evidence type="ECO:0000259" key="1">
    <source>
        <dbReference type="PROSITE" id="PS50042"/>
    </source>
</evidence>
<dbReference type="CDD" id="cd00038">
    <property type="entry name" value="CAP_ED"/>
    <property type="match status" value="1"/>
</dbReference>
<organism evidence="2 3">
    <name type="scientific">Candidatus Avoscillospira avistercoris</name>
    <dbReference type="NCBI Taxonomy" id="2840707"/>
    <lineage>
        <taxon>Bacteria</taxon>
        <taxon>Bacillati</taxon>
        <taxon>Bacillota</taxon>
        <taxon>Clostridia</taxon>
        <taxon>Eubacteriales</taxon>
        <taxon>Oscillospiraceae</taxon>
        <taxon>Oscillospiraceae incertae sedis</taxon>
        <taxon>Candidatus Avoscillospira</taxon>
    </lineage>
</organism>
<dbReference type="Proteomes" id="UP000886741">
    <property type="component" value="Unassembled WGS sequence"/>
</dbReference>
<comment type="caution">
    <text evidence="2">The sequence shown here is derived from an EMBL/GenBank/DDBJ whole genome shotgun (WGS) entry which is preliminary data.</text>
</comment>
<dbReference type="AlphaFoldDB" id="A0A9D1F993"/>
<proteinExistence type="predicted"/>
<dbReference type="InterPro" id="IPR014710">
    <property type="entry name" value="RmlC-like_jellyroll"/>
</dbReference>
<dbReference type="SUPFAM" id="SSF46785">
    <property type="entry name" value="Winged helix' DNA-binding domain"/>
    <property type="match status" value="1"/>
</dbReference>
<reference evidence="2" key="2">
    <citation type="journal article" date="2021" name="PeerJ">
        <title>Extensive microbial diversity within the chicken gut microbiome revealed by metagenomics and culture.</title>
        <authorList>
            <person name="Gilroy R."/>
            <person name="Ravi A."/>
            <person name="Getino M."/>
            <person name="Pursley I."/>
            <person name="Horton D.L."/>
            <person name="Alikhan N.F."/>
            <person name="Baker D."/>
            <person name="Gharbi K."/>
            <person name="Hall N."/>
            <person name="Watson M."/>
            <person name="Adriaenssens E.M."/>
            <person name="Foster-Nyarko E."/>
            <person name="Jarju S."/>
            <person name="Secka A."/>
            <person name="Antonio M."/>
            <person name="Oren A."/>
            <person name="Chaudhuri R.R."/>
            <person name="La Ragione R."/>
            <person name="Hildebrand F."/>
            <person name="Pallen M.J."/>
        </authorList>
    </citation>
    <scope>NUCLEOTIDE SEQUENCE</scope>
    <source>
        <strain evidence="2">ChiBcec16-1751</strain>
    </source>
</reference>
<dbReference type="Gene3D" id="2.60.120.10">
    <property type="entry name" value="Jelly Rolls"/>
    <property type="match status" value="1"/>
</dbReference>
<feature type="domain" description="Cyclic nucleotide-binding" evidence="1">
    <location>
        <begin position="44"/>
        <end position="122"/>
    </location>
</feature>
<gene>
    <name evidence="2" type="ORF">IAA83_03665</name>
</gene>
<protein>
    <submittedName>
        <fullName evidence="2">Crp/Fnr family transcriptional regulator</fullName>
    </submittedName>
</protein>
<dbReference type="Pfam" id="PF00027">
    <property type="entry name" value="cNMP_binding"/>
    <property type="match status" value="1"/>
</dbReference>
<dbReference type="PROSITE" id="PS50042">
    <property type="entry name" value="CNMP_BINDING_3"/>
    <property type="match status" value="1"/>
</dbReference>